<keyword evidence="3 7" id="KW-0645">Protease</keyword>
<feature type="domain" description="UCH catalytic" evidence="12">
    <location>
        <begin position="8"/>
        <end position="227"/>
    </location>
</feature>
<evidence type="ECO:0000256" key="7">
    <source>
        <dbReference type="PIRNR" id="PIRNR038120"/>
    </source>
</evidence>
<reference evidence="14" key="1">
    <citation type="submission" date="2015-02" db="EMBL/GenBank/DDBJ databases">
        <title>Genome sequencing for Strongylocentrotus purpuratus.</title>
        <authorList>
            <person name="Murali S."/>
            <person name="Liu Y."/>
            <person name="Vee V."/>
            <person name="English A."/>
            <person name="Wang M."/>
            <person name="Skinner E."/>
            <person name="Han Y."/>
            <person name="Muzny D.M."/>
            <person name="Worley K.C."/>
            <person name="Gibbs R.A."/>
        </authorList>
    </citation>
    <scope>NUCLEOTIDE SEQUENCE</scope>
</reference>
<dbReference type="InterPro" id="IPR001578">
    <property type="entry name" value="Peptidase_C12_UCH"/>
</dbReference>
<dbReference type="GO" id="GO:0016579">
    <property type="term" value="P:protein deubiquitination"/>
    <property type="evidence" value="ECO:0007669"/>
    <property type="project" value="InterPro"/>
</dbReference>
<feature type="site" description="Transition state stabilizer" evidence="10">
    <location>
        <position position="84"/>
    </location>
</feature>
<evidence type="ECO:0000313" key="13">
    <source>
        <dbReference type="EnsemblMetazoa" id="XP_030853686"/>
    </source>
</evidence>
<dbReference type="FunFam" id="1.20.58.860:FF:000001">
    <property type="entry name" value="Ubiquitin carboxyl-terminal hydrolase"/>
    <property type="match status" value="1"/>
</dbReference>
<dbReference type="EnsemblMetazoa" id="XM_030997826">
    <property type="protein sequence ID" value="XP_030853686"/>
    <property type="gene ID" value="LOC576462"/>
</dbReference>
<sequence length="343" mass="39064">MAGASAGDWCLIESDPGVFTELIRGFGVGGMQVEEIWTLDDDTALEKLKPVHGLIFLFKWQPGMDSSGTIVQDSRLDDIFFAKQVINNACATQAILSVLMNCHHGDMTLGNQLKEFKEFTSTFDPTMKGLTISNSEVIKDVHNSFARQQMFEFDSRQANKDDDVYHFVSYMPIQGRLYELDGLKDGPVDLGRADDGDWLKTVKPVIEERIRKYSANEIHFNLMALISDRRMIFNKEISRLQNQLKAVQGQEELMDTDQSGPVSADAIQSELSRYRLLQEDEDRKIKTFKVENVRRKHNYLPLIMELLKILASKGELVPLVKEAKEKALAKQEKEKQKKVTEAR</sequence>
<dbReference type="OMA" id="YIQYEIQ"/>
<evidence type="ECO:0000259" key="12">
    <source>
        <dbReference type="PROSITE" id="PS52048"/>
    </source>
</evidence>
<evidence type="ECO:0000256" key="3">
    <source>
        <dbReference type="ARBA" id="ARBA00022670"/>
    </source>
</evidence>
<dbReference type="GO" id="GO:0033044">
    <property type="term" value="P:regulation of chromosome organization"/>
    <property type="evidence" value="ECO:0000318"/>
    <property type="project" value="GO_Central"/>
</dbReference>
<dbReference type="GeneID" id="576462"/>
<comment type="similarity">
    <text evidence="2 7 10 11">Belongs to the peptidase C12 family.</text>
</comment>
<dbReference type="CTD" id="51377"/>
<dbReference type="Gene3D" id="3.40.532.10">
    <property type="entry name" value="Peptidase C12, ubiquitin carboxyl-terminal hydrolase"/>
    <property type="match status" value="1"/>
</dbReference>
<dbReference type="PANTHER" id="PTHR10589">
    <property type="entry name" value="UBIQUITIN CARBOXYL-TERMINAL HYDROLASE"/>
    <property type="match status" value="1"/>
</dbReference>
<evidence type="ECO:0000256" key="2">
    <source>
        <dbReference type="ARBA" id="ARBA00009326"/>
    </source>
</evidence>
<dbReference type="InterPro" id="IPR038765">
    <property type="entry name" value="Papain-like_cys_pep_sf"/>
</dbReference>
<organism evidence="13 14">
    <name type="scientific">Strongylocentrotus purpuratus</name>
    <name type="common">Purple sea urchin</name>
    <dbReference type="NCBI Taxonomy" id="7668"/>
    <lineage>
        <taxon>Eukaryota</taxon>
        <taxon>Metazoa</taxon>
        <taxon>Echinodermata</taxon>
        <taxon>Eleutherozoa</taxon>
        <taxon>Echinozoa</taxon>
        <taxon>Echinoidea</taxon>
        <taxon>Euechinoidea</taxon>
        <taxon>Echinacea</taxon>
        <taxon>Camarodonta</taxon>
        <taxon>Echinidea</taxon>
        <taxon>Strongylocentrotidae</taxon>
        <taxon>Strongylocentrotus</taxon>
    </lineage>
</organism>
<feature type="active site" description="Proton donor" evidence="8 10">
    <location>
        <position position="166"/>
    </location>
</feature>
<dbReference type="GO" id="GO:0006511">
    <property type="term" value="P:ubiquitin-dependent protein catabolic process"/>
    <property type="evidence" value="ECO:0007669"/>
    <property type="project" value="UniProtKB-UniRule"/>
</dbReference>
<dbReference type="Proteomes" id="UP000007110">
    <property type="component" value="Unassembled WGS sequence"/>
</dbReference>
<dbReference type="InParanoid" id="A0A7M7PLY5"/>
<keyword evidence="6 7" id="KW-0788">Thiol protease</keyword>
<dbReference type="OrthoDB" id="1924260at2759"/>
<dbReference type="PIRSF" id="PIRSF038120">
    <property type="entry name" value="Ubiquitinyl_hydrolase_UCH37"/>
    <property type="match status" value="1"/>
</dbReference>
<evidence type="ECO:0000256" key="1">
    <source>
        <dbReference type="ARBA" id="ARBA00000707"/>
    </source>
</evidence>
<dbReference type="AlphaFoldDB" id="A0A7M7PLY5"/>
<evidence type="ECO:0000256" key="9">
    <source>
        <dbReference type="PIRSR" id="PIRSR038120-2"/>
    </source>
</evidence>
<dbReference type="InterPro" id="IPR041507">
    <property type="entry name" value="UCH_C"/>
</dbReference>
<evidence type="ECO:0000256" key="5">
    <source>
        <dbReference type="ARBA" id="ARBA00022801"/>
    </source>
</evidence>
<feature type="site" description="Important for enzyme activity" evidence="9 10">
    <location>
        <position position="181"/>
    </location>
</feature>
<reference evidence="13" key="2">
    <citation type="submission" date="2021-01" db="UniProtKB">
        <authorList>
            <consortium name="EnsemblMetazoa"/>
        </authorList>
    </citation>
    <scope>IDENTIFICATION</scope>
</reference>
<evidence type="ECO:0000256" key="4">
    <source>
        <dbReference type="ARBA" id="ARBA00022786"/>
    </source>
</evidence>
<keyword evidence="14" id="KW-1185">Reference proteome</keyword>
<evidence type="ECO:0000256" key="8">
    <source>
        <dbReference type="PIRSR" id="PIRSR038120-1"/>
    </source>
</evidence>
<dbReference type="EC" id="3.4.19.12" evidence="7 11"/>
<dbReference type="InterPro" id="IPR017390">
    <property type="entry name" value="Ubiquitinyl_hydrolase_UCH37"/>
</dbReference>
<name>A0A7M7PLY5_STRPU</name>
<dbReference type="PANTHER" id="PTHR10589:SF16">
    <property type="entry name" value="UBIQUITIN CARBOXYL-TERMINAL HYDROLASE ISOZYME L5"/>
    <property type="match status" value="1"/>
</dbReference>
<dbReference type="Pfam" id="PF18031">
    <property type="entry name" value="UCH_C"/>
    <property type="match status" value="1"/>
</dbReference>
<dbReference type="CDD" id="cd09617">
    <property type="entry name" value="Peptidase_C12_UCH37_BAP1"/>
    <property type="match status" value="1"/>
</dbReference>
<dbReference type="Pfam" id="PF01088">
    <property type="entry name" value="Peptidase_C12"/>
    <property type="match status" value="1"/>
</dbReference>
<dbReference type="KEGG" id="spu:576462"/>
<protein>
    <recommendedName>
        <fullName evidence="7 11">Ubiquitin carboxyl-terminal hydrolase</fullName>
        <ecNumber evidence="7 11">3.4.19.12</ecNumber>
    </recommendedName>
</protein>
<dbReference type="Gene3D" id="1.20.58.860">
    <property type="match status" value="1"/>
</dbReference>
<dbReference type="FunFam" id="3.40.532.10:FF:000009">
    <property type="entry name" value="Ubiquitin carboxyl-terminal hydrolase"/>
    <property type="match status" value="1"/>
</dbReference>
<dbReference type="PROSITE" id="PS52048">
    <property type="entry name" value="UCH_DOMAIN"/>
    <property type="match status" value="1"/>
</dbReference>
<dbReference type="PROSITE" id="PS52049">
    <property type="entry name" value="ULD"/>
    <property type="match status" value="1"/>
</dbReference>
<dbReference type="InterPro" id="IPR036959">
    <property type="entry name" value="Peptidase_C12_UCH_sf"/>
</dbReference>
<evidence type="ECO:0000256" key="10">
    <source>
        <dbReference type="PROSITE-ProRule" id="PRU01393"/>
    </source>
</evidence>
<feature type="active site" description="Nucleophile" evidence="8 10">
    <location>
        <position position="90"/>
    </location>
</feature>
<comment type="catalytic activity">
    <reaction evidence="1 7 10 11">
        <text>Thiol-dependent hydrolysis of ester, thioester, amide, peptide and isopeptide bonds formed by the C-terminal Gly of ubiquitin (a 76-residue protein attached to proteins as an intracellular targeting signal).</text>
        <dbReference type="EC" id="3.4.19.12"/>
    </reaction>
</comment>
<dbReference type="RefSeq" id="XP_030853686.1">
    <property type="nucleotide sequence ID" value="XM_030997826.1"/>
</dbReference>
<keyword evidence="5 7" id="KW-0378">Hydrolase</keyword>
<proteinExistence type="inferred from homology"/>
<dbReference type="GO" id="GO:0005737">
    <property type="term" value="C:cytoplasm"/>
    <property type="evidence" value="ECO:0000318"/>
    <property type="project" value="GO_Central"/>
</dbReference>
<dbReference type="GO" id="GO:0004843">
    <property type="term" value="F:cysteine-type deubiquitinase activity"/>
    <property type="evidence" value="ECO:0000318"/>
    <property type="project" value="GO_Central"/>
</dbReference>
<keyword evidence="4 7" id="KW-0833">Ubl conjugation pathway</keyword>
<evidence type="ECO:0000256" key="6">
    <source>
        <dbReference type="ARBA" id="ARBA00022807"/>
    </source>
</evidence>
<evidence type="ECO:0000256" key="11">
    <source>
        <dbReference type="RuleBase" id="RU361215"/>
    </source>
</evidence>
<accession>A0A7M7PLY5</accession>
<dbReference type="SUPFAM" id="SSF54001">
    <property type="entry name" value="Cysteine proteinases"/>
    <property type="match status" value="1"/>
</dbReference>
<evidence type="ECO:0000313" key="14">
    <source>
        <dbReference type="Proteomes" id="UP000007110"/>
    </source>
</evidence>
<dbReference type="PRINTS" id="PR00707">
    <property type="entry name" value="UBCTHYDRLASE"/>
</dbReference>